<evidence type="ECO:0000256" key="1">
    <source>
        <dbReference type="SAM" id="MobiDB-lite"/>
    </source>
</evidence>
<gene>
    <name evidence="2" type="ORF">Prudu_008902</name>
</gene>
<feature type="non-terminal residue" evidence="2">
    <location>
        <position position="68"/>
    </location>
</feature>
<dbReference type="AlphaFoldDB" id="A0A4Y1R576"/>
<accession>A0A4Y1R576</accession>
<organism evidence="2">
    <name type="scientific">Prunus dulcis</name>
    <name type="common">Almond</name>
    <name type="synonym">Amygdalus dulcis</name>
    <dbReference type="NCBI Taxonomy" id="3755"/>
    <lineage>
        <taxon>Eukaryota</taxon>
        <taxon>Viridiplantae</taxon>
        <taxon>Streptophyta</taxon>
        <taxon>Embryophyta</taxon>
        <taxon>Tracheophyta</taxon>
        <taxon>Spermatophyta</taxon>
        <taxon>Magnoliopsida</taxon>
        <taxon>eudicotyledons</taxon>
        <taxon>Gunneridae</taxon>
        <taxon>Pentapetalae</taxon>
        <taxon>rosids</taxon>
        <taxon>fabids</taxon>
        <taxon>Rosales</taxon>
        <taxon>Rosaceae</taxon>
        <taxon>Amygdaloideae</taxon>
        <taxon>Amygdaleae</taxon>
        <taxon>Prunus</taxon>
    </lineage>
</organism>
<proteinExistence type="predicted"/>
<evidence type="ECO:0000313" key="2">
    <source>
        <dbReference type="EMBL" id="BBG99272.1"/>
    </source>
</evidence>
<dbReference type="EMBL" id="AP019299">
    <property type="protein sequence ID" value="BBG99272.1"/>
    <property type="molecule type" value="Genomic_DNA"/>
</dbReference>
<feature type="region of interest" description="Disordered" evidence="1">
    <location>
        <begin position="45"/>
        <end position="68"/>
    </location>
</feature>
<protein>
    <submittedName>
        <fullName evidence="2">Uncharacterized protein</fullName>
    </submittedName>
</protein>
<reference evidence="2" key="1">
    <citation type="journal article" date="2019" name="Science">
        <title>Mutation of a bHLH transcription factor allowed almond domestication.</title>
        <authorList>
            <person name="Sanchez-Perez R."/>
            <person name="Pavan S."/>
            <person name="Mazzeo R."/>
            <person name="Moldovan C."/>
            <person name="Aiese Cigliano R."/>
            <person name="Del Cueto J."/>
            <person name="Ricciardi F."/>
            <person name="Lotti C."/>
            <person name="Ricciardi L."/>
            <person name="Dicenta F."/>
            <person name="Lopez-Marques R.L."/>
            <person name="Lindberg Moller B."/>
        </authorList>
    </citation>
    <scope>NUCLEOTIDE SEQUENCE</scope>
</reference>
<sequence length="68" mass="7848">MQRFVSQNRCFDCTYSADKTLSWSGNMGIFRGLCQNFGRESRFLESGPNIGKMSEQRRDSPRFQENSG</sequence>
<name>A0A4Y1R576_PRUDU</name>